<keyword evidence="4" id="KW-1185">Reference proteome</keyword>
<protein>
    <submittedName>
        <fullName evidence="3">Por secretion system C-terminal sorting domain-containing protein</fullName>
    </submittedName>
</protein>
<proteinExistence type="predicted"/>
<dbReference type="GO" id="GO:0008234">
    <property type="term" value="F:cysteine-type peptidase activity"/>
    <property type="evidence" value="ECO:0007669"/>
    <property type="project" value="InterPro"/>
</dbReference>
<feature type="domain" description="Gingipain" evidence="2">
    <location>
        <begin position="360"/>
        <end position="724"/>
    </location>
</feature>
<gene>
    <name evidence="3" type="ORF">SAMN05444394_0396</name>
</gene>
<organism evidence="3 4">
    <name type="scientific">Algoriphagus halophilus</name>
    <dbReference type="NCBI Taxonomy" id="226505"/>
    <lineage>
        <taxon>Bacteria</taxon>
        <taxon>Pseudomonadati</taxon>
        <taxon>Bacteroidota</taxon>
        <taxon>Cytophagia</taxon>
        <taxon>Cytophagales</taxon>
        <taxon>Cyclobacteriaceae</taxon>
        <taxon>Algoriphagus</taxon>
    </lineage>
</organism>
<dbReference type="Gene3D" id="3.40.50.1460">
    <property type="match status" value="1"/>
</dbReference>
<dbReference type="SUPFAM" id="SSF52129">
    <property type="entry name" value="Caspase-like"/>
    <property type="match status" value="1"/>
</dbReference>
<dbReference type="STRING" id="226505.SAMN05444394_0396"/>
<dbReference type="InterPro" id="IPR001769">
    <property type="entry name" value="Gingipain"/>
</dbReference>
<dbReference type="InterPro" id="IPR029030">
    <property type="entry name" value="Caspase-like_dom_sf"/>
</dbReference>
<dbReference type="NCBIfam" id="NF033707">
    <property type="entry name" value="T9SS_sortase"/>
    <property type="match status" value="1"/>
</dbReference>
<evidence type="ECO:0000256" key="1">
    <source>
        <dbReference type="ARBA" id="ARBA00022729"/>
    </source>
</evidence>
<name>A0A1N6D7A2_9BACT</name>
<dbReference type="RefSeq" id="WP_084560839.1">
    <property type="nucleotide sequence ID" value="NZ_FSRC01000001.1"/>
</dbReference>
<evidence type="ECO:0000313" key="3">
    <source>
        <dbReference type="EMBL" id="SIN66692.1"/>
    </source>
</evidence>
<dbReference type="CDD" id="cd02258">
    <property type="entry name" value="Peptidase_C25_N"/>
    <property type="match status" value="1"/>
</dbReference>
<dbReference type="AlphaFoldDB" id="A0A1N6D7A2"/>
<dbReference type="OrthoDB" id="9809780at2"/>
<dbReference type="InterPro" id="IPR029031">
    <property type="entry name" value="Gingipain_N_sf"/>
</dbReference>
<reference evidence="4" key="1">
    <citation type="submission" date="2016-11" db="EMBL/GenBank/DDBJ databases">
        <authorList>
            <person name="Varghese N."/>
            <person name="Submissions S."/>
        </authorList>
    </citation>
    <scope>NUCLEOTIDE SEQUENCE [LARGE SCALE GENOMIC DNA]</scope>
    <source>
        <strain evidence="4">DSM 15292</strain>
    </source>
</reference>
<evidence type="ECO:0000259" key="2">
    <source>
        <dbReference type="Pfam" id="PF01364"/>
    </source>
</evidence>
<dbReference type="Pfam" id="PF01364">
    <property type="entry name" value="Peptidase_C25"/>
    <property type="match status" value="1"/>
</dbReference>
<sequence>MRLLIKKLIVILTISLSFSWEGLSQSQFYSIKIAESGIFKLEEEDAKRLGANSLSDISFFGYPGMLPQPLQEEQLAKQEIPSFIQNGVLYIYLEGPHVFEKDSSFNWNYRHHLYADSLSYLIGVGSRTKDVSTLELPESISAPKPLYQLIPFKGEENNILNSGRTWYSEAILPQSSRTISVFKQAGNSERWKLFGTLMSSSSTPSSISILLDDQEGYEASFDAIPTTTYGIKGIEDQFSFEFSPKENRLDRIRTSFKSADQSATGYWDNICVGIPYSSQTLGPGIYYNWNAESVSLVKDPKLSYWDVSDFFRPQRLEFALNTEPKIDKLIVFNPEEVSALSQFKSISKQLSESNSSSELIIIAPKIFSFSAEKLKSHKIQIGIPTEVVWIEEIIDHFGYGNQDLTAIRNYIASRYHHSNSLKNVLLFGKGTFDYKGKLGGRPNLIPTYSSRNSLNPLTTYSSDDYFGMVEIGQGSWAESSEGDEMMQIGVGRLPVISKEEALVVVNKIIAYESSHEPGFWKKGISFLVDDGDNNIHMRDAEKHATYLEENHPFIQQKKLYLDSYEQVTEGTNQKSPQAISALEKTLEEGTLILNYIGHGNETSLTAEEVFTVADIRNWPKQKNLALWVTATCEFGRQDSPFFRSAAEELLIASDRGAIGILSTGRPVFSSVNFSVNEAFIQEAFQSNTSGYQDLGTIFKNTKNKSLKGPFNRNFSLIGDPSLKLAKPELAVDLISIEDKAGNTLNSLPSGQALILKSAIIDPVSGATQIGYHGNYQIEIWGGQSDKKSFGDENPPFSYTESEVVLFRGEGSVLNGELTTEIFIPRKLGEKEFSARIRIIAMENQSNFEAFGTESVLAKESNETVLDREGPSIQLLLNGVDPVSNSFPSTSLFAHIDLEDRSGIDISGLLPERQLSVEINGGAPLYLNREFIARNNRFESGYIEILLEGFVEGKNEILINAWDNLGNQSNLSVPFFVKGSEQLKILNHKTYPNPTNEVSNFILEHNRPGENFQITISIFQTTGQAIFTESLRLTKASARIDDLSWIFLQNQSKYPAKGTYIYKLTLQSETDNSTATVSGQIVIK</sequence>
<evidence type="ECO:0000313" key="4">
    <source>
        <dbReference type="Proteomes" id="UP000185221"/>
    </source>
</evidence>
<dbReference type="Proteomes" id="UP000185221">
    <property type="component" value="Unassembled WGS sequence"/>
</dbReference>
<dbReference type="Gene3D" id="3.40.50.10390">
    <property type="entry name" value="Gingipain r, domain 1"/>
    <property type="match status" value="1"/>
</dbReference>
<dbReference type="GO" id="GO:0006508">
    <property type="term" value="P:proteolysis"/>
    <property type="evidence" value="ECO:0007669"/>
    <property type="project" value="InterPro"/>
</dbReference>
<accession>A0A1N6D7A2</accession>
<dbReference type="EMBL" id="FSRC01000001">
    <property type="protein sequence ID" value="SIN66692.1"/>
    <property type="molecule type" value="Genomic_DNA"/>
</dbReference>
<keyword evidence="1" id="KW-0732">Signal</keyword>